<gene>
    <name evidence="6" type="ORF">GCM10022279_25400</name>
</gene>
<evidence type="ECO:0000256" key="3">
    <source>
        <dbReference type="ARBA" id="ARBA00022827"/>
    </source>
</evidence>
<accession>A0ABP7RPL8</accession>
<keyword evidence="7" id="KW-1185">Reference proteome</keyword>
<dbReference type="Proteomes" id="UP001501627">
    <property type="component" value="Unassembled WGS sequence"/>
</dbReference>
<evidence type="ECO:0000313" key="7">
    <source>
        <dbReference type="Proteomes" id="UP001501627"/>
    </source>
</evidence>
<protein>
    <submittedName>
        <fullName evidence="6">NAD(P)/FAD-dependent oxidoreductase</fullName>
    </submittedName>
</protein>
<comment type="caution">
    <text evidence="6">The sequence shown here is derived from an EMBL/GenBank/DDBJ whole genome shotgun (WGS) entry which is preliminary data.</text>
</comment>
<evidence type="ECO:0000256" key="5">
    <source>
        <dbReference type="ARBA" id="ARBA00023002"/>
    </source>
</evidence>
<evidence type="ECO:0000313" key="6">
    <source>
        <dbReference type="EMBL" id="GAA4000518.1"/>
    </source>
</evidence>
<proteinExistence type="inferred from homology"/>
<organism evidence="6 7">
    <name type="scientific">Comamonas faecalis</name>
    <dbReference type="NCBI Taxonomy" id="1387849"/>
    <lineage>
        <taxon>Bacteria</taxon>
        <taxon>Pseudomonadati</taxon>
        <taxon>Pseudomonadota</taxon>
        <taxon>Betaproteobacteria</taxon>
        <taxon>Burkholderiales</taxon>
        <taxon>Comamonadaceae</taxon>
        <taxon>Comamonas</taxon>
    </lineage>
</organism>
<dbReference type="InterPro" id="IPR000960">
    <property type="entry name" value="Flavin_mOase"/>
</dbReference>
<dbReference type="InterPro" id="IPR050346">
    <property type="entry name" value="FMO-like"/>
</dbReference>
<dbReference type="Pfam" id="PF00743">
    <property type="entry name" value="FMO-like"/>
    <property type="match status" value="2"/>
</dbReference>
<dbReference type="RefSeq" id="WP_344869768.1">
    <property type="nucleotide sequence ID" value="NZ_BAABBP010000025.1"/>
</dbReference>
<comment type="similarity">
    <text evidence="1">Belongs to the FMO family.</text>
</comment>
<dbReference type="PANTHER" id="PTHR23023">
    <property type="entry name" value="DIMETHYLANILINE MONOOXYGENASE"/>
    <property type="match status" value="1"/>
</dbReference>
<dbReference type="InterPro" id="IPR036188">
    <property type="entry name" value="FAD/NAD-bd_sf"/>
</dbReference>
<evidence type="ECO:0000256" key="1">
    <source>
        <dbReference type="ARBA" id="ARBA00009183"/>
    </source>
</evidence>
<dbReference type="InterPro" id="IPR020946">
    <property type="entry name" value="Flavin_mOase-like"/>
</dbReference>
<keyword evidence="5" id="KW-0560">Oxidoreductase</keyword>
<sequence>MSIENMRVAILGAGPSGLAQLRAFDAARRAGQAVPKVVCYEKQSDLGGMWNYTWRTGLDAYGEPVHGSMYRYLWSNGPKECLEFSDYSFEEHFGLPIASYPPRAVLRDYIMGRIEKSGLRKQIQFLHSVQWVEYDENSKKFSVTVRDMKQDRMFTEQFDWVVVATGHFSTPNVPYFEGVENFPGRVLHAHDFRDACEFTDKNVLIVGSSYSAEDIGTQCYKYGAKSITFSYRSAPMGLKWPAAFSEKPLLKRVDGNTAYFKDGSSTEVDAIVLCTGYQHHFPFLPNDLTLRTHNRLYPANLYKGIFWMDNPHLVYLGMQDQYYTFNMFDAQAWYARDVILGNLPLPNKEAMRQDSQRWLSKEEATTCPEEDIDFQAAYIRDLLKPTDYPNFHVEGMATLFKEWKHDKQEDILGYRNRSYRSTMTGTMAPPHHTPWMEAMDDTLEAFLAREPELAEA</sequence>
<evidence type="ECO:0000256" key="2">
    <source>
        <dbReference type="ARBA" id="ARBA00022630"/>
    </source>
</evidence>
<keyword evidence="4" id="KW-0521">NADP</keyword>
<keyword evidence="2" id="KW-0285">Flavoprotein</keyword>
<keyword evidence="3" id="KW-0274">FAD</keyword>
<name>A0ABP7RPL8_9BURK</name>
<reference evidence="7" key="1">
    <citation type="journal article" date="2019" name="Int. J. Syst. Evol. Microbiol.">
        <title>The Global Catalogue of Microorganisms (GCM) 10K type strain sequencing project: providing services to taxonomists for standard genome sequencing and annotation.</title>
        <authorList>
            <consortium name="The Broad Institute Genomics Platform"/>
            <consortium name="The Broad Institute Genome Sequencing Center for Infectious Disease"/>
            <person name="Wu L."/>
            <person name="Ma J."/>
        </authorList>
    </citation>
    <scope>NUCLEOTIDE SEQUENCE [LARGE SCALE GENOMIC DNA]</scope>
    <source>
        <strain evidence="7">JCM 17561</strain>
    </source>
</reference>
<dbReference type="PIRSF" id="PIRSF000332">
    <property type="entry name" value="FMO"/>
    <property type="match status" value="1"/>
</dbReference>
<dbReference type="Gene3D" id="3.50.50.60">
    <property type="entry name" value="FAD/NAD(P)-binding domain"/>
    <property type="match status" value="2"/>
</dbReference>
<dbReference type="EMBL" id="BAABBP010000025">
    <property type="protein sequence ID" value="GAA4000518.1"/>
    <property type="molecule type" value="Genomic_DNA"/>
</dbReference>
<dbReference type="SUPFAM" id="SSF51905">
    <property type="entry name" value="FAD/NAD(P)-binding domain"/>
    <property type="match status" value="2"/>
</dbReference>
<evidence type="ECO:0000256" key="4">
    <source>
        <dbReference type="ARBA" id="ARBA00022857"/>
    </source>
</evidence>